<comment type="caution">
    <text evidence="1">The sequence shown here is derived from an EMBL/GenBank/DDBJ whole genome shotgun (WGS) entry which is preliminary data.</text>
</comment>
<sequence>MVLGSHGGREMEVGLLRGDGGVEVGLLRDGGCVEVGLLRGGGCVEEFEEMIKGRWVVYSGWVHHTQIFNHPSVGCFVSHCGFGSMWKSSPPASLKTKRQALHSRLWDMNENDRFLRSAEIA</sequence>
<gene>
    <name evidence="1" type="ORF">Fot_56163</name>
</gene>
<dbReference type="Gene3D" id="3.40.50.2000">
    <property type="entry name" value="Glycogen Phosphorylase B"/>
    <property type="match status" value="1"/>
</dbReference>
<reference evidence="2" key="1">
    <citation type="submission" date="2024-07" db="EMBL/GenBank/DDBJ databases">
        <title>Two chromosome-level genome assemblies of Korean endemic species Abeliophyllum distichum and Forsythia ovata (Oleaceae).</title>
        <authorList>
            <person name="Jang H."/>
        </authorList>
    </citation>
    <scope>NUCLEOTIDE SEQUENCE [LARGE SCALE GENOMIC DNA]</scope>
</reference>
<organism evidence="1 2">
    <name type="scientific">Forsythia ovata</name>
    <dbReference type="NCBI Taxonomy" id="205694"/>
    <lineage>
        <taxon>Eukaryota</taxon>
        <taxon>Viridiplantae</taxon>
        <taxon>Streptophyta</taxon>
        <taxon>Embryophyta</taxon>
        <taxon>Tracheophyta</taxon>
        <taxon>Spermatophyta</taxon>
        <taxon>Magnoliopsida</taxon>
        <taxon>eudicotyledons</taxon>
        <taxon>Gunneridae</taxon>
        <taxon>Pentapetalae</taxon>
        <taxon>asterids</taxon>
        <taxon>lamiids</taxon>
        <taxon>Lamiales</taxon>
        <taxon>Oleaceae</taxon>
        <taxon>Forsythieae</taxon>
        <taxon>Forsythia</taxon>
    </lineage>
</organism>
<evidence type="ECO:0000313" key="1">
    <source>
        <dbReference type="EMBL" id="KAL2457644.1"/>
    </source>
</evidence>
<proteinExistence type="predicted"/>
<evidence type="ECO:0000313" key="2">
    <source>
        <dbReference type="Proteomes" id="UP001604277"/>
    </source>
</evidence>
<dbReference type="Proteomes" id="UP001604277">
    <property type="component" value="Unassembled WGS sequence"/>
</dbReference>
<keyword evidence="2" id="KW-1185">Reference proteome</keyword>
<protein>
    <submittedName>
        <fullName evidence="1">UDP-glycosyltransferase 79B9-like</fullName>
    </submittedName>
</protein>
<dbReference type="EMBL" id="JBFOLJ010000038">
    <property type="protein sequence ID" value="KAL2457644.1"/>
    <property type="molecule type" value="Genomic_DNA"/>
</dbReference>
<dbReference type="AlphaFoldDB" id="A0ABD1P3B2"/>
<name>A0ABD1P3B2_9LAMI</name>
<dbReference type="SUPFAM" id="SSF53756">
    <property type="entry name" value="UDP-Glycosyltransferase/glycogen phosphorylase"/>
    <property type="match status" value="1"/>
</dbReference>
<accession>A0ABD1P3B2</accession>